<dbReference type="GeneID" id="20527528"/>
<gene>
    <name evidence="9" type="ORF">H696_02803</name>
</gene>
<dbReference type="InterPro" id="IPR001841">
    <property type="entry name" value="Znf_RING"/>
</dbReference>
<feature type="region of interest" description="Disordered" evidence="5">
    <location>
        <begin position="660"/>
        <end position="702"/>
    </location>
</feature>
<feature type="compositionally biased region" description="Gly residues" evidence="5">
    <location>
        <begin position="687"/>
        <end position="697"/>
    </location>
</feature>
<organism evidence="9">
    <name type="scientific">Fonticula alba</name>
    <name type="common">Slime mold</name>
    <dbReference type="NCBI Taxonomy" id="691883"/>
    <lineage>
        <taxon>Eukaryota</taxon>
        <taxon>Rotosphaerida</taxon>
        <taxon>Fonticulaceae</taxon>
        <taxon>Fonticula</taxon>
    </lineage>
</organism>
<dbReference type="Gene3D" id="3.30.40.10">
    <property type="entry name" value="Zinc/RING finger domain, C3HC4 (zinc finger)"/>
    <property type="match status" value="1"/>
</dbReference>
<dbReference type="SMART" id="SM00184">
    <property type="entry name" value="RING"/>
    <property type="match status" value="1"/>
</dbReference>
<feature type="domain" description="SPX" evidence="8">
    <location>
        <begin position="3"/>
        <end position="215"/>
    </location>
</feature>
<evidence type="ECO:0000256" key="2">
    <source>
        <dbReference type="ARBA" id="ARBA00022771"/>
    </source>
</evidence>
<dbReference type="CDD" id="cd14447">
    <property type="entry name" value="SPX"/>
    <property type="match status" value="1"/>
</dbReference>
<feature type="transmembrane region" description="Helical" evidence="6">
    <location>
        <begin position="741"/>
        <end position="761"/>
    </location>
</feature>
<dbReference type="PANTHER" id="PTHR45978">
    <property type="entry name" value="SPX DOMAIN-CONTAINING PROTEIN 3"/>
    <property type="match status" value="1"/>
</dbReference>
<dbReference type="InterPro" id="IPR031142">
    <property type="entry name" value="SPX_prot"/>
</dbReference>
<keyword evidence="6" id="KW-1133">Transmembrane helix</keyword>
<keyword evidence="1" id="KW-0479">Metal-binding</keyword>
<dbReference type="eggNOG" id="KOG1281">
    <property type="taxonomic scope" value="Eukaryota"/>
</dbReference>
<keyword evidence="2 4" id="KW-0863">Zinc-finger</keyword>
<evidence type="ECO:0000313" key="10">
    <source>
        <dbReference type="Proteomes" id="UP000030693"/>
    </source>
</evidence>
<dbReference type="PROSITE" id="PS51382">
    <property type="entry name" value="SPX"/>
    <property type="match status" value="1"/>
</dbReference>
<dbReference type="AlphaFoldDB" id="A0A058ZAL2"/>
<dbReference type="PROSITE" id="PS50089">
    <property type="entry name" value="ZF_RING_2"/>
    <property type="match status" value="1"/>
</dbReference>
<dbReference type="PANTHER" id="PTHR45978:SF7">
    <property type="entry name" value="SPX DOMAIN-CONTAINING PROTEIN 4"/>
    <property type="match status" value="1"/>
</dbReference>
<evidence type="ECO:0000256" key="3">
    <source>
        <dbReference type="ARBA" id="ARBA00022833"/>
    </source>
</evidence>
<feature type="domain" description="RING-type" evidence="7">
    <location>
        <begin position="260"/>
        <end position="302"/>
    </location>
</feature>
<evidence type="ECO:0000256" key="5">
    <source>
        <dbReference type="SAM" id="MobiDB-lite"/>
    </source>
</evidence>
<evidence type="ECO:0000256" key="6">
    <source>
        <dbReference type="SAM" id="Phobius"/>
    </source>
</evidence>
<feature type="region of interest" description="Disordered" evidence="5">
    <location>
        <begin position="502"/>
        <end position="556"/>
    </location>
</feature>
<keyword evidence="6" id="KW-0812">Transmembrane</keyword>
<dbReference type="RefSeq" id="XP_009494978.1">
    <property type="nucleotide sequence ID" value="XM_009496703.1"/>
</dbReference>
<evidence type="ECO:0000256" key="1">
    <source>
        <dbReference type="ARBA" id="ARBA00022723"/>
    </source>
</evidence>
<feature type="compositionally biased region" description="Low complexity" evidence="5">
    <location>
        <begin position="509"/>
        <end position="528"/>
    </location>
</feature>
<dbReference type="Proteomes" id="UP000030693">
    <property type="component" value="Unassembled WGS sequence"/>
</dbReference>
<protein>
    <recommendedName>
        <fullName evidence="11">RING-type domain-containing protein</fullName>
    </recommendedName>
</protein>
<dbReference type="PROSITE" id="PS00518">
    <property type="entry name" value="ZF_RING_1"/>
    <property type="match status" value="1"/>
</dbReference>
<dbReference type="SUPFAM" id="SSF64182">
    <property type="entry name" value="DHH phosphoesterases"/>
    <property type="match status" value="1"/>
</dbReference>
<dbReference type="InterPro" id="IPR004331">
    <property type="entry name" value="SPX_dom"/>
</dbReference>
<dbReference type="Gene3D" id="3.90.1640.10">
    <property type="entry name" value="inorganic pyrophosphatase (n-terminal core)"/>
    <property type="match status" value="1"/>
</dbReference>
<dbReference type="STRING" id="691883.A0A058ZAL2"/>
<dbReference type="InterPro" id="IPR013083">
    <property type="entry name" value="Znf_RING/FYVE/PHD"/>
</dbReference>
<feature type="compositionally biased region" description="Polar residues" evidence="5">
    <location>
        <begin position="119"/>
        <end position="128"/>
    </location>
</feature>
<dbReference type="EMBL" id="KB932204">
    <property type="protein sequence ID" value="KCV70462.1"/>
    <property type="molecule type" value="Genomic_DNA"/>
</dbReference>
<feature type="compositionally biased region" description="Low complexity" evidence="5">
    <location>
        <begin position="456"/>
        <end position="468"/>
    </location>
</feature>
<dbReference type="OrthoDB" id="654191at2759"/>
<keyword evidence="6" id="KW-0472">Membrane</keyword>
<dbReference type="InterPro" id="IPR038763">
    <property type="entry name" value="DHH_sf"/>
</dbReference>
<reference evidence="9" key="1">
    <citation type="submission" date="2013-04" db="EMBL/GenBank/DDBJ databases">
        <title>The Genome Sequence of Fonticula alba ATCC 38817.</title>
        <authorList>
            <consortium name="The Broad Institute Genomics Platform"/>
            <person name="Russ C."/>
            <person name="Cuomo C."/>
            <person name="Burger G."/>
            <person name="Gray M.W."/>
            <person name="Holland P.W.H."/>
            <person name="King N."/>
            <person name="Lang F.B.F."/>
            <person name="Roger A.J."/>
            <person name="Ruiz-Trillo I."/>
            <person name="Brown M."/>
            <person name="Walker B."/>
            <person name="Young S."/>
            <person name="Zeng Q."/>
            <person name="Gargeya S."/>
            <person name="Fitzgerald M."/>
            <person name="Haas B."/>
            <person name="Abouelleil A."/>
            <person name="Allen A.W."/>
            <person name="Alvarado L."/>
            <person name="Arachchi H.M."/>
            <person name="Berlin A.M."/>
            <person name="Chapman S.B."/>
            <person name="Gainer-Dewar J."/>
            <person name="Goldberg J."/>
            <person name="Griggs A."/>
            <person name="Gujja S."/>
            <person name="Hansen M."/>
            <person name="Howarth C."/>
            <person name="Imamovic A."/>
            <person name="Ireland A."/>
            <person name="Larimer J."/>
            <person name="McCowan C."/>
            <person name="Murphy C."/>
            <person name="Pearson M."/>
            <person name="Poon T.W."/>
            <person name="Priest M."/>
            <person name="Roberts A."/>
            <person name="Saif S."/>
            <person name="Shea T."/>
            <person name="Sisk P."/>
            <person name="Sykes S."/>
            <person name="Wortman J."/>
            <person name="Nusbaum C."/>
            <person name="Birren B."/>
        </authorList>
    </citation>
    <scope>NUCLEOTIDE SEQUENCE [LARGE SCALE GENOMIC DNA]</scope>
    <source>
        <strain evidence="9">ATCC 38817</strain>
    </source>
</reference>
<feature type="region of interest" description="Disordered" evidence="5">
    <location>
        <begin position="456"/>
        <end position="477"/>
    </location>
</feature>
<dbReference type="InterPro" id="IPR017907">
    <property type="entry name" value="Znf_RING_CS"/>
</dbReference>
<dbReference type="GO" id="GO:0016036">
    <property type="term" value="P:cellular response to phosphate starvation"/>
    <property type="evidence" value="ECO:0007669"/>
    <property type="project" value="InterPro"/>
</dbReference>
<sequence>MSINYSSLLEQAVAEWAPYYLEYNQLKGLISRVALSLEATSQSAEVPPAQAHVGAVDDERQRFERELTKELEKINTFYMVKVNEYWDTYTQHYKESIKRILSRAQNVQHLSSQLRRQASITASSSPDTVPTPASPGAGPASLSEVAVSSIEGGGGSLQGLAADGLNFDDFRPFFEFCRKVDDLRNYTVLNYIGFLKICRKYDARTNPGASFLLKYTPLLIQQPFYNSIALAALYTEVQCYCTEIFWLKNETVTQVADFTCVLCREILQSPLVLSCTHRFCGRCVTGLPVDHTSGTASCPICHKEFDPLNSVNFHTSAVLNAFIDTYFRPPAAEAGPVTPAGMAAAAALAAAGGAPQAGVNALLVAVPTADGGAGTGGGPLASDPLGPLPPGAGAILSPFGTAISHLGVTPDGSTLLSVPSGSVLVPAAAISSHHHHHAPAATPGADGRHFEALGTAGAAGSGTLPTGGELLLQGGPASPAPGTLGHLGFDFIAPLGPGIGLAPPPPPASGSLLSASPSAASSLGLPAASGPPPPPPAAGGIDDHLDSSDPLVPPLSPGLVTVPVASSGAGTTAPASVPAAGSGAQPAPPPAVIDMTRLAPISLAGGTVLLPYNTAPAADTAPSFEDPFNTFEMSVFSSSHLGQASVEPFLQEQGHRASMYSLAPPSPAQARSWRKSRNSSSFSGSGSRSGRGYGGTRAGARSGSGDFWRKLGWCCVSFSRVVGDNLFSRSALSGRRHSTAAVLRVIFTIIVIGLLLAFLLLTGPWQRSALQEQAFLRPSLPAVAFPGHAFVGRSVASLDSVCASIAAAYVFDGLPAVPAGSPAPAPAVARILERFSLRAPLAIDHPALAAFPVCLLDQGGLAGLPAGVATSAVRCLLDHRPMVFSPTMPPAIDMSLLVHMDVRLLASSSSLIATYFISQTATPGADLTLPALGPAVAGPPPSGHPAGTVHWPSMGATRTSNNPSPAFPYLPPGIAGCLLAGLLEQTAGLTPSQMTPTDQVVARYLSYVSGVDDPQELYQDILRP</sequence>
<evidence type="ECO:0000259" key="8">
    <source>
        <dbReference type="PROSITE" id="PS51382"/>
    </source>
</evidence>
<feature type="region of interest" description="Disordered" evidence="5">
    <location>
        <begin position="119"/>
        <end position="141"/>
    </location>
</feature>
<keyword evidence="3" id="KW-0862">Zinc</keyword>
<dbReference type="GO" id="GO:0008270">
    <property type="term" value="F:zinc ion binding"/>
    <property type="evidence" value="ECO:0007669"/>
    <property type="project" value="UniProtKB-KW"/>
</dbReference>
<evidence type="ECO:0000256" key="4">
    <source>
        <dbReference type="PROSITE-ProRule" id="PRU00175"/>
    </source>
</evidence>
<name>A0A058ZAL2_FONAL</name>
<evidence type="ECO:0008006" key="11">
    <source>
        <dbReference type="Google" id="ProtNLM"/>
    </source>
</evidence>
<evidence type="ECO:0000259" key="7">
    <source>
        <dbReference type="PROSITE" id="PS50089"/>
    </source>
</evidence>
<keyword evidence="10" id="KW-1185">Reference proteome</keyword>
<evidence type="ECO:0000313" key="9">
    <source>
        <dbReference type="EMBL" id="KCV70462.1"/>
    </source>
</evidence>
<proteinExistence type="predicted"/>
<accession>A0A058ZAL2</accession>
<dbReference type="SUPFAM" id="SSF57850">
    <property type="entry name" value="RING/U-box"/>
    <property type="match status" value="1"/>
</dbReference>